<name>A0A8J2L0K9_9HEXA</name>
<feature type="non-terminal residue" evidence="1">
    <location>
        <position position="79"/>
    </location>
</feature>
<protein>
    <submittedName>
        <fullName evidence="1">Uncharacterized protein</fullName>
    </submittedName>
</protein>
<dbReference type="AlphaFoldDB" id="A0A8J2L0K9"/>
<comment type="caution">
    <text evidence="1">The sequence shown here is derived from an EMBL/GenBank/DDBJ whole genome shotgun (WGS) entry which is preliminary data.</text>
</comment>
<feature type="non-terminal residue" evidence="1">
    <location>
        <position position="1"/>
    </location>
</feature>
<sequence>KCDLRSHFHSLYHRTPLQLMICNRPPEHHKCVVDRETLEEVYSYCKGLHVTQDGEFHHIRNPSRAGYECTDEQMQLLNE</sequence>
<dbReference type="Proteomes" id="UP000708208">
    <property type="component" value="Unassembled WGS sequence"/>
</dbReference>
<evidence type="ECO:0000313" key="1">
    <source>
        <dbReference type="EMBL" id="CAG7785403.1"/>
    </source>
</evidence>
<accession>A0A8J2L0K9</accession>
<organism evidence="1 2">
    <name type="scientific">Allacma fusca</name>
    <dbReference type="NCBI Taxonomy" id="39272"/>
    <lineage>
        <taxon>Eukaryota</taxon>
        <taxon>Metazoa</taxon>
        <taxon>Ecdysozoa</taxon>
        <taxon>Arthropoda</taxon>
        <taxon>Hexapoda</taxon>
        <taxon>Collembola</taxon>
        <taxon>Symphypleona</taxon>
        <taxon>Sminthuridae</taxon>
        <taxon>Allacma</taxon>
    </lineage>
</organism>
<evidence type="ECO:0000313" key="2">
    <source>
        <dbReference type="Proteomes" id="UP000708208"/>
    </source>
</evidence>
<proteinExistence type="predicted"/>
<reference evidence="1" key="1">
    <citation type="submission" date="2021-06" db="EMBL/GenBank/DDBJ databases">
        <authorList>
            <person name="Hodson N. C."/>
            <person name="Mongue J. A."/>
            <person name="Jaron S. K."/>
        </authorList>
    </citation>
    <scope>NUCLEOTIDE SEQUENCE</scope>
</reference>
<dbReference type="EMBL" id="CAJVCH010296044">
    <property type="protein sequence ID" value="CAG7785403.1"/>
    <property type="molecule type" value="Genomic_DNA"/>
</dbReference>
<gene>
    <name evidence="1" type="ORF">AFUS01_LOCUS24029</name>
</gene>
<keyword evidence="2" id="KW-1185">Reference proteome</keyword>